<name>A0ACB8TPH0_9APHY</name>
<proteinExistence type="predicted"/>
<accession>A0ACB8TPH0</accession>
<sequence length="165" mass="18177">MAPSSEPILSANSPSTENIPHITTLSVTRTCMCIPGATDEREHCLALHTPFLRFWELHLSLFLRGCPSTSDLPIQSFGFTVLCTTFFTSLDSFKQWLSSLHCSRLRRHFIPDDDGTRTISLGLLTGSSASDCMMVFYASTLTGSNLNASLLALFSDNTRTTLSTF</sequence>
<organism evidence="1 2">
    <name type="scientific">Irpex rosettiformis</name>
    <dbReference type="NCBI Taxonomy" id="378272"/>
    <lineage>
        <taxon>Eukaryota</taxon>
        <taxon>Fungi</taxon>
        <taxon>Dikarya</taxon>
        <taxon>Basidiomycota</taxon>
        <taxon>Agaricomycotina</taxon>
        <taxon>Agaricomycetes</taxon>
        <taxon>Polyporales</taxon>
        <taxon>Irpicaceae</taxon>
        <taxon>Irpex</taxon>
    </lineage>
</organism>
<dbReference type="Proteomes" id="UP001055072">
    <property type="component" value="Unassembled WGS sequence"/>
</dbReference>
<comment type="caution">
    <text evidence="1">The sequence shown here is derived from an EMBL/GenBank/DDBJ whole genome shotgun (WGS) entry which is preliminary data.</text>
</comment>
<dbReference type="EMBL" id="MU274951">
    <property type="protein sequence ID" value="KAI0083882.1"/>
    <property type="molecule type" value="Genomic_DNA"/>
</dbReference>
<reference evidence="1" key="1">
    <citation type="journal article" date="2021" name="Environ. Microbiol.">
        <title>Gene family expansions and transcriptome signatures uncover fungal adaptations to wood decay.</title>
        <authorList>
            <person name="Hage H."/>
            <person name="Miyauchi S."/>
            <person name="Viragh M."/>
            <person name="Drula E."/>
            <person name="Min B."/>
            <person name="Chaduli D."/>
            <person name="Navarro D."/>
            <person name="Favel A."/>
            <person name="Norest M."/>
            <person name="Lesage-Meessen L."/>
            <person name="Balint B."/>
            <person name="Merenyi Z."/>
            <person name="de Eugenio L."/>
            <person name="Morin E."/>
            <person name="Martinez A.T."/>
            <person name="Baldrian P."/>
            <person name="Stursova M."/>
            <person name="Martinez M.J."/>
            <person name="Novotny C."/>
            <person name="Magnuson J.K."/>
            <person name="Spatafora J.W."/>
            <person name="Maurice S."/>
            <person name="Pangilinan J."/>
            <person name="Andreopoulos W."/>
            <person name="LaButti K."/>
            <person name="Hundley H."/>
            <person name="Na H."/>
            <person name="Kuo A."/>
            <person name="Barry K."/>
            <person name="Lipzen A."/>
            <person name="Henrissat B."/>
            <person name="Riley R."/>
            <person name="Ahrendt S."/>
            <person name="Nagy L.G."/>
            <person name="Grigoriev I.V."/>
            <person name="Martin F."/>
            <person name="Rosso M.N."/>
        </authorList>
    </citation>
    <scope>NUCLEOTIDE SEQUENCE</scope>
    <source>
        <strain evidence="1">CBS 384.51</strain>
    </source>
</reference>
<keyword evidence="2" id="KW-1185">Reference proteome</keyword>
<protein>
    <submittedName>
        <fullName evidence="1">Uncharacterized protein</fullName>
    </submittedName>
</protein>
<evidence type="ECO:0000313" key="1">
    <source>
        <dbReference type="EMBL" id="KAI0083882.1"/>
    </source>
</evidence>
<evidence type="ECO:0000313" key="2">
    <source>
        <dbReference type="Proteomes" id="UP001055072"/>
    </source>
</evidence>
<gene>
    <name evidence="1" type="ORF">BDY19DRAFT_998183</name>
</gene>